<dbReference type="GO" id="GO:0046491">
    <property type="term" value="P:L-methylmalonyl-CoA metabolic process"/>
    <property type="evidence" value="ECO:0007669"/>
    <property type="project" value="TreeGrafter"/>
</dbReference>
<keyword evidence="1" id="KW-0479">Metal-binding</keyword>
<keyword evidence="4" id="KW-1185">Reference proteome</keyword>
<reference evidence="3 4" key="1">
    <citation type="submission" date="2019-02" db="EMBL/GenBank/DDBJ databases">
        <title>Paenibacillus sp. nov., isolated from surface-sterilized tissue of Thalictrum simplex L.</title>
        <authorList>
            <person name="Tuo L."/>
        </authorList>
    </citation>
    <scope>NUCLEOTIDE SEQUENCE [LARGE SCALE GENOMIC DNA]</scope>
    <source>
        <strain evidence="3 4">N2SHLJ1</strain>
    </source>
</reference>
<dbReference type="GO" id="GO:0004462">
    <property type="term" value="F:lactoylglutathione lyase activity"/>
    <property type="evidence" value="ECO:0007669"/>
    <property type="project" value="InterPro"/>
</dbReference>
<dbReference type="SUPFAM" id="SSF54593">
    <property type="entry name" value="Glyoxalase/Bleomycin resistance protein/Dihydroxybiphenyl dioxygenase"/>
    <property type="match status" value="1"/>
</dbReference>
<dbReference type="EMBL" id="SIRE01000008">
    <property type="protein sequence ID" value="TBL79042.1"/>
    <property type="molecule type" value="Genomic_DNA"/>
</dbReference>
<dbReference type="AlphaFoldDB" id="A0A4V2J4C2"/>
<gene>
    <name evidence="3" type="ORF">EYB31_12515</name>
</gene>
<dbReference type="RefSeq" id="WP_131013678.1">
    <property type="nucleotide sequence ID" value="NZ_SIRE01000008.1"/>
</dbReference>
<dbReference type="PANTHER" id="PTHR43048">
    <property type="entry name" value="METHYLMALONYL-COA EPIMERASE"/>
    <property type="match status" value="1"/>
</dbReference>
<dbReference type="PANTHER" id="PTHR43048:SF3">
    <property type="entry name" value="METHYLMALONYL-COA EPIMERASE, MITOCHONDRIAL"/>
    <property type="match status" value="1"/>
</dbReference>
<dbReference type="InterPro" id="IPR051785">
    <property type="entry name" value="MMCE/EMCE_epimerase"/>
</dbReference>
<feature type="domain" description="VOC" evidence="2">
    <location>
        <begin position="4"/>
        <end position="127"/>
    </location>
</feature>
<evidence type="ECO:0000256" key="1">
    <source>
        <dbReference type="ARBA" id="ARBA00022723"/>
    </source>
</evidence>
<dbReference type="Gene3D" id="3.10.180.10">
    <property type="entry name" value="2,3-Dihydroxybiphenyl 1,2-Dioxygenase, domain 1"/>
    <property type="match status" value="1"/>
</dbReference>
<dbReference type="InterPro" id="IPR018146">
    <property type="entry name" value="Glyoxalase_1_CS"/>
</dbReference>
<dbReference type="Pfam" id="PF00903">
    <property type="entry name" value="Glyoxalase"/>
    <property type="match status" value="1"/>
</dbReference>
<dbReference type="InterPro" id="IPR029068">
    <property type="entry name" value="Glyas_Bleomycin-R_OHBP_Dase"/>
</dbReference>
<dbReference type="GO" id="GO:0004493">
    <property type="term" value="F:methylmalonyl-CoA epimerase activity"/>
    <property type="evidence" value="ECO:0007669"/>
    <property type="project" value="TreeGrafter"/>
</dbReference>
<accession>A0A4V2J4C2</accession>
<dbReference type="PROSITE" id="PS51819">
    <property type="entry name" value="VOC"/>
    <property type="match status" value="1"/>
</dbReference>
<dbReference type="GO" id="GO:0046872">
    <property type="term" value="F:metal ion binding"/>
    <property type="evidence" value="ECO:0007669"/>
    <property type="project" value="UniProtKB-KW"/>
</dbReference>
<dbReference type="InterPro" id="IPR004360">
    <property type="entry name" value="Glyas_Fos-R_dOase_dom"/>
</dbReference>
<evidence type="ECO:0000259" key="2">
    <source>
        <dbReference type="PROSITE" id="PS51819"/>
    </source>
</evidence>
<protein>
    <submittedName>
        <fullName evidence="3">VOC family protein</fullName>
    </submittedName>
</protein>
<dbReference type="OrthoDB" id="291991at2"/>
<name>A0A4V2J4C2_9BACL</name>
<dbReference type="Proteomes" id="UP000293142">
    <property type="component" value="Unassembled WGS sequence"/>
</dbReference>
<proteinExistence type="predicted"/>
<organism evidence="3 4">
    <name type="scientific">Paenibacillus thalictri</name>
    <dbReference type="NCBI Taxonomy" id="2527873"/>
    <lineage>
        <taxon>Bacteria</taxon>
        <taxon>Bacillati</taxon>
        <taxon>Bacillota</taxon>
        <taxon>Bacilli</taxon>
        <taxon>Bacillales</taxon>
        <taxon>Paenibacillaceae</taxon>
        <taxon>Paenibacillus</taxon>
    </lineage>
</organism>
<sequence length="136" mass="15971">MYKRIGHTAYNVLDMEQSLHFYRDILGFQQVFELKNDKDEPWIIYLKVVDKQFIELFYGGKQGADNDTKVVKGYNHLCLEVNDIQEIAQHLRSKGVALDVEPKMGKDTNWQCWVRDPDGNRIEFMQLSPESPQSQF</sequence>
<evidence type="ECO:0000313" key="3">
    <source>
        <dbReference type="EMBL" id="TBL79042.1"/>
    </source>
</evidence>
<dbReference type="InterPro" id="IPR037523">
    <property type="entry name" value="VOC_core"/>
</dbReference>
<comment type="caution">
    <text evidence="3">The sequence shown here is derived from an EMBL/GenBank/DDBJ whole genome shotgun (WGS) entry which is preliminary data.</text>
</comment>
<dbReference type="PROSITE" id="PS00934">
    <property type="entry name" value="GLYOXALASE_I_1"/>
    <property type="match status" value="1"/>
</dbReference>
<evidence type="ECO:0000313" key="4">
    <source>
        <dbReference type="Proteomes" id="UP000293142"/>
    </source>
</evidence>
<dbReference type="CDD" id="cd06587">
    <property type="entry name" value="VOC"/>
    <property type="match status" value="1"/>
</dbReference>